<feature type="compositionally biased region" description="Low complexity" evidence="1">
    <location>
        <begin position="738"/>
        <end position="771"/>
    </location>
</feature>
<feature type="compositionally biased region" description="Pro residues" evidence="1">
    <location>
        <begin position="727"/>
        <end position="737"/>
    </location>
</feature>
<dbReference type="EMBL" id="JARAKF010000003">
    <property type="protein sequence ID" value="MDU9001181.1"/>
    <property type="molecule type" value="Genomic_DNA"/>
</dbReference>
<feature type="region of interest" description="Disordered" evidence="1">
    <location>
        <begin position="282"/>
        <end position="302"/>
    </location>
</feature>
<feature type="compositionally biased region" description="Low complexity" evidence="1">
    <location>
        <begin position="780"/>
        <end position="790"/>
    </location>
</feature>
<accession>A0ABU3V4S3</accession>
<evidence type="ECO:0000256" key="1">
    <source>
        <dbReference type="SAM" id="MobiDB-lite"/>
    </source>
</evidence>
<keyword evidence="5" id="KW-1185">Reference proteome</keyword>
<evidence type="ECO:0008006" key="6">
    <source>
        <dbReference type="Google" id="ProtNLM"/>
    </source>
</evidence>
<feature type="transmembrane region" description="Helical" evidence="2">
    <location>
        <begin position="159"/>
        <end position="181"/>
    </location>
</feature>
<protein>
    <recommendedName>
        <fullName evidence="6">TrbL/VirB6 plasmid conjugal transfer protein</fullName>
    </recommendedName>
</protein>
<feature type="transmembrane region" description="Helical" evidence="2">
    <location>
        <begin position="517"/>
        <end position="538"/>
    </location>
</feature>
<feature type="region of interest" description="Disordered" evidence="1">
    <location>
        <begin position="19"/>
        <end position="88"/>
    </location>
</feature>
<sequence length="839" mass="88147">MSMLLLATVCSLLLASTAGAAPTPTPSPSHSTFEPGLEPTAPGLLPPKSPDATAPSKTADSGNDTRDKADTETPAEKKAREEAETEAKAKKVADAWQKRIAQYKADRRNGGVLSAFEVTDQYGNPVSAYRIFSDTGSWKDWDLKIEAFLVEMEFLGTKWLVSFACFLIAWSLSFKLAGLLLKPALTVSDALYTNVLVQIGLPSLCLTYAGVVAGWHLMFGRKARGWGEAAAALVISALSVTTLAAPPQMLLSEQHGAVGSARALAVEVAALILDNQDLDTNKPSTVNSAEQGTGGWESPDAKKLSRPITDALVDAFVVRPAMLLSYGQTFEGKCAKDFQESRIEQAVADQWLDGILNSGENALRENVPWIGGSLGDIMQSTTWLPDDIIKEKVQAKGPIAKFEKACVKGGNAAALKRASMDKVGGAFFMAIAALLVCLFITVLDGSFLYAQFCLAKEAMIAKVALAIGVLPGPGRSWLTSRATTILRYLWLMVLAVGALAVLIVVITAIINAPEKDIPGGVTVRFVVIDITCISAFSYRKKLVHGAENLSLRARARIGGSIFGAGTPTDLGQHTPKRSMGRKLLVGGMMLGALAASGGAAGAAYGHARGSTALAARLVRGTGRMIGGTARAAAGTTKAAARGGLKLGKVGLKSTLGLPVYGPRAARRTSAAVTAVPGRVAGGVQSLGQRLGQIQQQYAPPVQNFAGEYRHNLRSVGRLIRGRRPLGPYAPPRPPAPARPAGGRPAPGRRPVLAAARPVRPTPVVAPAAPQRRPVPPRVPQAPASPAQAALQMRLHRIRNRQATPPTTPATPPASAAPAPRRAPARAARPAPRRRGGARP</sequence>
<keyword evidence="3" id="KW-0732">Signal</keyword>
<keyword evidence="2" id="KW-0812">Transmembrane</keyword>
<geneLocation type="plasmid" evidence="4">
    <name>unnamed1</name>
</geneLocation>
<proteinExistence type="predicted"/>
<feature type="transmembrane region" description="Helical" evidence="2">
    <location>
        <begin position="488"/>
        <end position="511"/>
    </location>
</feature>
<feature type="transmembrane region" description="Helical" evidence="2">
    <location>
        <begin position="193"/>
        <end position="217"/>
    </location>
</feature>
<evidence type="ECO:0000256" key="3">
    <source>
        <dbReference type="SAM" id="SignalP"/>
    </source>
</evidence>
<feature type="region of interest" description="Disordered" evidence="1">
    <location>
        <begin position="719"/>
        <end position="839"/>
    </location>
</feature>
<feature type="chain" id="PRO_5045843639" description="TrbL/VirB6 plasmid conjugal transfer protein" evidence="3">
    <location>
        <begin position="21"/>
        <end position="839"/>
    </location>
</feature>
<comment type="caution">
    <text evidence="4">The sequence shown here is derived from an EMBL/GenBank/DDBJ whole genome shotgun (WGS) entry which is preliminary data.</text>
</comment>
<organism evidence="4 5">
    <name type="scientific">Streptomyces mirabilis</name>
    <dbReference type="NCBI Taxonomy" id="68239"/>
    <lineage>
        <taxon>Bacteria</taxon>
        <taxon>Bacillati</taxon>
        <taxon>Actinomycetota</taxon>
        <taxon>Actinomycetes</taxon>
        <taxon>Kitasatosporales</taxon>
        <taxon>Streptomycetaceae</taxon>
        <taxon>Streptomyces</taxon>
    </lineage>
</organism>
<feature type="signal peptide" evidence="3">
    <location>
        <begin position="1"/>
        <end position="20"/>
    </location>
</feature>
<feature type="compositionally biased region" description="Polar residues" evidence="1">
    <location>
        <begin position="282"/>
        <end position="291"/>
    </location>
</feature>
<dbReference type="Proteomes" id="UP001257627">
    <property type="component" value="Unassembled WGS sequence"/>
</dbReference>
<evidence type="ECO:0000313" key="5">
    <source>
        <dbReference type="Proteomes" id="UP001257627"/>
    </source>
</evidence>
<dbReference type="RefSeq" id="WP_266943918.1">
    <property type="nucleotide sequence ID" value="NZ_JAPEMK010000002.1"/>
</dbReference>
<name>A0ABU3V4S3_9ACTN</name>
<feature type="compositionally biased region" description="Basic and acidic residues" evidence="1">
    <location>
        <begin position="63"/>
        <end position="88"/>
    </location>
</feature>
<feature type="transmembrane region" description="Helical" evidence="2">
    <location>
        <begin position="583"/>
        <end position="604"/>
    </location>
</feature>
<gene>
    <name evidence="4" type="ORF">PU648_54840</name>
</gene>
<reference evidence="4 5" key="1">
    <citation type="submission" date="2023-02" db="EMBL/GenBank/DDBJ databases">
        <authorList>
            <person name="Maleckis M."/>
        </authorList>
    </citation>
    <scope>NUCLEOTIDE SEQUENCE [LARGE SCALE GENOMIC DNA]</scope>
    <source>
        <strain evidence="4 5">P8-A2</strain>
        <plasmid evidence="4">unnamed1</plasmid>
    </source>
</reference>
<keyword evidence="4" id="KW-0614">Plasmid</keyword>
<feature type="transmembrane region" description="Helical" evidence="2">
    <location>
        <begin position="423"/>
        <end position="442"/>
    </location>
</feature>
<feature type="compositionally biased region" description="Low complexity" evidence="1">
    <location>
        <begin position="812"/>
        <end position="829"/>
    </location>
</feature>
<keyword evidence="2" id="KW-0472">Membrane</keyword>
<evidence type="ECO:0000256" key="2">
    <source>
        <dbReference type="SAM" id="Phobius"/>
    </source>
</evidence>
<feature type="compositionally biased region" description="Basic residues" evidence="1">
    <location>
        <begin position="830"/>
        <end position="839"/>
    </location>
</feature>
<feature type="compositionally biased region" description="Low complexity" evidence="1">
    <location>
        <begin position="19"/>
        <end position="32"/>
    </location>
</feature>
<keyword evidence="2" id="KW-1133">Transmembrane helix</keyword>
<evidence type="ECO:0000313" key="4">
    <source>
        <dbReference type="EMBL" id="MDU9001181.1"/>
    </source>
</evidence>